<reference evidence="2 4" key="2">
    <citation type="submission" date="2020-02" db="EMBL/GenBank/DDBJ databases">
        <title>Genome sequence of Parvularcula flava strain NH6-79.</title>
        <authorList>
            <person name="Abdul Karim M.H."/>
            <person name="Lam M.Q."/>
            <person name="Chen S.J."/>
            <person name="Yahya A."/>
            <person name="Shahir S."/>
            <person name="Shamsir M.S."/>
            <person name="Chong C.S."/>
        </authorList>
    </citation>
    <scope>NUCLEOTIDE SEQUENCE [LARGE SCALE GENOMIC DNA]</scope>
    <source>
        <strain evidence="2 4">NH6-79</strain>
    </source>
</reference>
<organism evidence="1 3">
    <name type="scientific">Aquisalinus luteolus</name>
    <dbReference type="NCBI Taxonomy" id="1566827"/>
    <lineage>
        <taxon>Bacteria</taxon>
        <taxon>Pseudomonadati</taxon>
        <taxon>Pseudomonadota</taxon>
        <taxon>Alphaproteobacteria</taxon>
        <taxon>Parvularculales</taxon>
        <taxon>Parvularculaceae</taxon>
        <taxon>Aquisalinus</taxon>
    </lineage>
</organism>
<dbReference type="Proteomes" id="UP000621856">
    <property type="component" value="Unassembled WGS sequence"/>
</dbReference>
<keyword evidence="4" id="KW-1185">Reference proteome</keyword>
<dbReference type="InterPro" id="IPR027417">
    <property type="entry name" value="P-loop_NTPase"/>
</dbReference>
<dbReference type="EMBL" id="VCJR02000006">
    <property type="protein sequence ID" value="NHK29526.1"/>
    <property type="molecule type" value="Genomic_DNA"/>
</dbReference>
<dbReference type="Gene3D" id="3.40.50.300">
    <property type="entry name" value="P-loop containing nucleotide triphosphate hydrolases"/>
    <property type="match status" value="1"/>
</dbReference>
<dbReference type="RefSeq" id="WP_155142678.1">
    <property type="nucleotide sequence ID" value="NZ_BMGZ01000004.1"/>
</dbReference>
<sequence length="326" mass="37124">MNSHNRRTVYLHVGHGKTGSSFLQSALALSADRLAQGHILYPDLTNSFAAAKAGRITSGNIHVDKSPLIEFIRQADKNNPGDLPLLFSNEMTFGYMLRPESPERLKKIIEEGYELKVLCFTRNPLDHAVSLYQQTVKRSGNTKELADFLQVYRVPGEVLRFIKMLNELGVETRISNYNNNKKRLLNVLEDWLGLEQNFLEKPERKTVNRSVTNGELMLQLEFNRHLGKRSSSLISDPLCNQLPDIKSEYPAIYREELAPFIERMKQAVAPVNALLPPEEAYVVPSIDEAIQKFGNPDDPQLMSFSRQQLEVIARKLSKFIISLEKE</sequence>
<name>A0A8J3A6B3_9PROT</name>
<dbReference type="SUPFAM" id="SSF52540">
    <property type="entry name" value="P-loop containing nucleoside triphosphate hydrolases"/>
    <property type="match status" value="1"/>
</dbReference>
<protein>
    <submittedName>
        <fullName evidence="1">Uncharacterized protein</fullName>
    </submittedName>
</protein>
<accession>A0A8J3A6B3</accession>
<evidence type="ECO:0000313" key="4">
    <source>
        <dbReference type="Proteomes" id="UP000818603"/>
    </source>
</evidence>
<dbReference type="AlphaFoldDB" id="A0A8J3A6B3"/>
<dbReference type="Proteomes" id="UP000818603">
    <property type="component" value="Unassembled WGS sequence"/>
</dbReference>
<gene>
    <name evidence="2" type="ORF">FF098_016575</name>
    <name evidence="1" type="ORF">GCM10011355_32880</name>
</gene>
<reference evidence="1" key="3">
    <citation type="submission" date="2020-09" db="EMBL/GenBank/DDBJ databases">
        <authorList>
            <person name="Sun Q."/>
            <person name="Zhou Y."/>
        </authorList>
    </citation>
    <scope>NUCLEOTIDE SEQUENCE</scope>
    <source>
        <strain evidence="1">CGMCC 1.14984</strain>
    </source>
</reference>
<reference evidence="1" key="1">
    <citation type="journal article" date="2014" name="Int. J. Syst. Evol. Microbiol.">
        <title>Complete genome sequence of Corynebacterium casei LMG S-19264T (=DSM 44701T), isolated from a smear-ripened cheese.</title>
        <authorList>
            <consortium name="US DOE Joint Genome Institute (JGI-PGF)"/>
            <person name="Walter F."/>
            <person name="Albersmeier A."/>
            <person name="Kalinowski J."/>
            <person name="Ruckert C."/>
        </authorList>
    </citation>
    <scope>NUCLEOTIDE SEQUENCE</scope>
    <source>
        <strain evidence="1">CGMCC 1.14984</strain>
    </source>
</reference>
<proteinExistence type="predicted"/>
<dbReference type="EMBL" id="BMGZ01000004">
    <property type="protein sequence ID" value="GGI01673.1"/>
    <property type="molecule type" value="Genomic_DNA"/>
</dbReference>
<comment type="caution">
    <text evidence="1">The sequence shown here is derived from an EMBL/GenBank/DDBJ whole genome shotgun (WGS) entry which is preliminary data.</text>
</comment>
<evidence type="ECO:0000313" key="1">
    <source>
        <dbReference type="EMBL" id="GGI01673.1"/>
    </source>
</evidence>
<evidence type="ECO:0000313" key="3">
    <source>
        <dbReference type="Proteomes" id="UP000621856"/>
    </source>
</evidence>
<evidence type="ECO:0000313" key="2">
    <source>
        <dbReference type="EMBL" id="NHK29526.1"/>
    </source>
</evidence>